<dbReference type="RefSeq" id="WP_377576997.1">
    <property type="nucleotide sequence ID" value="NZ_JBHTMP010000068.1"/>
</dbReference>
<feature type="transmembrane region" description="Helical" evidence="1">
    <location>
        <begin position="29"/>
        <end position="47"/>
    </location>
</feature>
<reference evidence="3" key="1">
    <citation type="journal article" date="2019" name="Int. J. Syst. Evol. Microbiol.">
        <title>The Global Catalogue of Microorganisms (GCM) 10K type strain sequencing project: providing services to taxonomists for standard genome sequencing and annotation.</title>
        <authorList>
            <consortium name="The Broad Institute Genomics Platform"/>
            <consortium name="The Broad Institute Genome Sequencing Center for Infectious Disease"/>
            <person name="Wu L."/>
            <person name="Ma J."/>
        </authorList>
    </citation>
    <scope>NUCLEOTIDE SEQUENCE [LARGE SCALE GENOMIC DNA]</scope>
    <source>
        <strain evidence="3">JCM 31037</strain>
    </source>
</reference>
<gene>
    <name evidence="2" type="ORF">ACFQ4H_29105</name>
</gene>
<feature type="transmembrane region" description="Helical" evidence="1">
    <location>
        <begin position="122"/>
        <end position="140"/>
    </location>
</feature>
<organism evidence="2 3">
    <name type="scientific">Micromonospora sonneratiae</name>
    <dbReference type="NCBI Taxonomy" id="1184706"/>
    <lineage>
        <taxon>Bacteria</taxon>
        <taxon>Bacillati</taxon>
        <taxon>Actinomycetota</taxon>
        <taxon>Actinomycetes</taxon>
        <taxon>Micromonosporales</taxon>
        <taxon>Micromonosporaceae</taxon>
        <taxon>Micromonospora</taxon>
    </lineage>
</organism>
<dbReference type="EMBL" id="JBHTMP010000068">
    <property type="protein sequence ID" value="MFD1325152.1"/>
    <property type="molecule type" value="Genomic_DNA"/>
</dbReference>
<keyword evidence="3" id="KW-1185">Reference proteome</keyword>
<keyword evidence="1" id="KW-0812">Transmembrane</keyword>
<evidence type="ECO:0000313" key="2">
    <source>
        <dbReference type="EMBL" id="MFD1325152.1"/>
    </source>
</evidence>
<evidence type="ECO:0000313" key="3">
    <source>
        <dbReference type="Proteomes" id="UP001597260"/>
    </source>
</evidence>
<comment type="caution">
    <text evidence="2">The sequence shown here is derived from an EMBL/GenBank/DDBJ whole genome shotgun (WGS) entry which is preliminary data.</text>
</comment>
<evidence type="ECO:0000256" key="1">
    <source>
        <dbReference type="SAM" id="Phobius"/>
    </source>
</evidence>
<protein>
    <submittedName>
        <fullName evidence="2">Uncharacterized protein</fullName>
    </submittedName>
</protein>
<keyword evidence="1" id="KW-1133">Transmembrane helix</keyword>
<proteinExistence type="predicted"/>
<dbReference type="Proteomes" id="UP001597260">
    <property type="component" value="Unassembled WGS sequence"/>
</dbReference>
<name>A0ABW3YKX6_9ACTN</name>
<feature type="transmembrane region" description="Helical" evidence="1">
    <location>
        <begin position="59"/>
        <end position="83"/>
    </location>
</feature>
<accession>A0ABW3YKX6</accession>
<sequence>MSTDRWRWAQKAHQLRFHQLDTARRQAESWRTGLAGLTTLLGAVLIVKGRDNFSTLAVPYRWLVVGALGVALGCLVWASLLAIRAASGTPSDECLLTGEDLQEWTRLEVAGIQRAITRAGQLTLVAVCVIALAVGFTWLGPTTGPTGSLVVVEFEGTRLCGALVGTDRGNLIVATGEARSEHRIVPLVAISRLAPADNCQP</sequence>
<keyword evidence="1" id="KW-0472">Membrane</keyword>